<reference evidence="3" key="2">
    <citation type="submission" date="2016-10" db="EMBL/GenBank/DDBJ databases">
        <authorList>
            <person name="de Groot N.N."/>
        </authorList>
    </citation>
    <scope>NUCLEOTIDE SEQUENCE [LARGE SCALE GENOMIC DNA]</scope>
    <source>
        <strain evidence="3">CCBAU85039</strain>
    </source>
</reference>
<sequence>MTAKDNRPDDHPADRHTAYEAQEKALSREGRSLSAWALFGAVVFVVAMVVLAFSVWTGGGTSPAPKAPAGATSPNTVPPPTQNTN</sequence>
<gene>
    <name evidence="3" type="ORF">RTCCBAU85039_2114</name>
    <name evidence="4" type="ORF">SAMN05216228_1007108</name>
</gene>
<feature type="transmembrane region" description="Helical" evidence="2">
    <location>
        <begin position="33"/>
        <end position="56"/>
    </location>
</feature>
<keyword evidence="2" id="KW-0472">Membrane</keyword>
<reference evidence="4 6" key="1">
    <citation type="submission" date="2016-10" db="EMBL/GenBank/DDBJ databases">
        <authorList>
            <person name="Varghese N."/>
            <person name="Submissions S."/>
        </authorList>
    </citation>
    <scope>NUCLEOTIDE SEQUENCE [LARGE SCALE GENOMIC DNA]</scope>
    <source>
        <strain evidence="4 6">CGMCC 1.7071</strain>
    </source>
</reference>
<evidence type="ECO:0000256" key="2">
    <source>
        <dbReference type="SAM" id="Phobius"/>
    </source>
</evidence>
<dbReference type="EMBL" id="FOCV01000007">
    <property type="protein sequence ID" value="SEN75826.1"/>
    <property type="molecule type" value="Genomic_DNA"/>
</dbReference>
<evidence type="ECO:0000313" key="4">
    <source>
        <dbReference type="EMBL" id="SEN75826.1"/>
    </source>
</evidence>
<dbReference type="OrthoDB" id="8404416at2"/>
<evidence type="ECO:0000256" key="1">
    <source>
        <dbReference type="SAM" id="MobiDB-lite"/>
    </source>
</evidence>
<feature type="compositionally biased region" description="Pro residues" evidence="1">
    <location>
        <begin position="76"/>
        <end position="85"/>
    </location>
</feature>
<protein>
    <submittedName>
        <fullName evidence="3">Uncharacterized protein</fullName>
    </submittedName>
</protein>
<dbReference type="Proteomes" id="UP000198939">
    <property type="component" value="Unassembled WGS sequence"/>
</dbReference>
<keyword evidence="6" id="KW-1185">Reference proteome</keyword>
<evidence type="ECO:0000313" key="3">
    <source>
        <dbReference type="EMBL" id="SEH74751.1"/>
    </source>
</evidence>
<organism evidence="3 5">
    <name type="scientific">Rhizobium tibeticum</name>
    <dbReference type="NCBI Taxonomy" id="501024"/>
    <lineage>
        <taxon>Bacteria</taxon>
        <taxon>Pseudomonadati</taxon>
        <taxon>Pseudomonadota</taxon>
        <taxon>Alphaproteobacteria</taxon>
        <taxon>Hyphomicrobiales</taxon>
        <taxon>Rhizobiaceae</taxon>
        <taxon>Rhizobium/Agrobacterium group</taxon>
        <taxon>Rhizobium</taxon>
    </lineage>
</organism>
<dbReference type="EMBL" id="FNXB01000009">
    <property type="protein sequence ID" value="SEH74751.1"/>
    <property type="molecule type" value="Genomic_DNA"/>
</dbReference>
<dbReference type="AlphaFoldDB" id="A0A1H8J6A3"/>
<reference evidence="5" key="3">
    <citation type="submission" date="2016-10" db="EMBL/GenBank/DDBJ databases">
        <authorList>
            <person name="Wibberg D."/>
        </authorList>
    </citation>
    <scope>NUCLEOTIDE SEQUENCE [LARGE SCALE GENOMIC DNA]</scope>
</reference>
<evidence type="ECO:0000313" key="6">
    <source>
        <dbReference type="Proteomes" id="UP000198939"/>
    </source>
</evidence>
<proteinExistence type="predicted"/>
<accession>A0A1H8J6A3</accession>
<dbReference type="STRING" id="501024.RTCCBAU85039_2114"/>
<keyword evidence="2" id="KW-1133">Transmembrane helix</keyword>
<feature type="region of interest" description="Disordered" evidence="1">
    <location>
        <begin position="60"/>
        <end position="85"/>
    </location>
</feature>
<name>A0A1H8J6A3_9HYPH</name>
<dbReference type="Proteomes" id="UP000183063">
    <property type="component" value="Unassembled WGS sequence"/>
</dbReference>
<evidence type="ECO:0000313" key="5">
    <source>
        <dbReference type="Proteomes" id="UP000183063"/>
    </source>
</evidence>
<dbReference type="RefSeq" id="WP_072374290.1">
    <property type="nucleotide sequence ID" value="NZ_FNXB01000009.1"/>
</dbReference>
<keyword evidence="2" id="KW-0812">Transmembrane</keyword>